<keyword evidence="2" id="KW-1185">Reference proteome</keyword>
<protein>
    <submittedName>
        <fullName evidence="1">Uncharacterized protein</fullName>
    </submittedName>
</protein>
<gene>
    <name evidence="1" type="ORF">PsorP6_014990</name>
</gene>
<reference evidence="1 2" key="1">
    <citation type="journal article" date="2022" name="bioRxiv">
        <title>The genome of the oomycete Peronosclerospora sorghi, a cosmopolitan pathogen of maize and sorghum, is inflated with dispersed pseudogenes.</title>
        <authorList>
            <person name="Fletcher K."/>
            <person name="Martin F."/>
            <person name="Isakeit T."/>
            <person name="Cavanaugh K."/>
            <person name="Magill C."/>
            <person name="Michelmore R."/>
        </authorList>
    </citation>
    <scope>NUCLEOTIDE SEQUENCE [LARGE SCALE GENOMIC DNA]</scope>
    <source>
        <strain evidence="1">P6</strain>
    </source>
</reference>
<proteinExistence type="predicted"/>
<sequence>MRKASLNDVVTEARETADPMPASKKQKTMKLDKTSKSSREKGTGIKTNSDDGSSATKIMPTSRIVKKKMDKIRSPISRY</sequence>
<dbReference type="Proteomes" id="UP001163321">
    <property type="component" value="Chromosome 7"/>
</dbReference>
<evidence type="ECO:0000313" key="1">
    <source>
        <dbReference type="EMBL" id="KAI9909460.1"/>
    </source>
</evidence>
<accession>A0ACC0VSC4</accession>
<evidence type="ECO:0000313" key="2">
    <source>
        <dbReference type="Proteomes" id="UP001163321"/>
    </source>
</evidence>
<name>A0ACC0VSC4_9STRA</name>
<comment type="caution">
    <text evidence="1">The sequence shown here is derived from an EMBL/GenBank/DDBJ whole genome shotgun (WGS) entry which is preliminary data.</text>
</comment>
<organism evidence="1 2">
    <name type="scientific">Peronosclerospora sorghi</name>
    <dbReference type="NCBI Taxonomy" id="230839"/>
    <lineage>
        <taxon>Eukaryota</taxon>
        <taxon>Sar</taxon>
        <taxon>Stramenopiles</taxon>
        <taxon>Oomycota</taxon>
        <taxon>Peronosporomycetes</taxon>
        <taxon>Peronosporales</taxon>
        <taxon>Peronosporaceae</taxon>
        <taxon>Peronosclerospora</taxon>
    </lineage>
</organism>
<dbReference type="EMBL" id="CM047586">
    <property type="protein sequence ID" value="KAI9909460.1"/>
    <property type="molecule type" value="Genomic_DNA"/>
</dbReference>